<dbReference type="GO" id="GO:0005886">
    <property type="term" value="C:plasma membrane"/>
    <property type="evidence" value="ECO:0007669"/>
    <property type="project" value="UniProtKB-SubCell"/>
</dbReference>
<evidence type="ECO:0000256" key="8">
    <source>
        <dbReference type="ARBA" id="ARBA00037998"/>
    </source>
</evidence>
<dbReference type="EMBL" id="SAUW01000027">
    <property type="protein sequence ID" value="RWR06561.1"/>
    <property type="molecule type" value="Genomic_DNA"/>
</dbReference>
<dbReference type="Pfam" id="PF02653">
    <property type="entry name" value="BPD_transp_2"/>
    <property type="match status" value="1"/>
</dbReference>
<keyword evidence="11" id="KW-1185">Reference proteome</keyword>
<dbReference type="InterPro" id="IPR037294">
    <property type="entry name" value="ABC_BtuC-like"/>
</dbReference>
<keyword evidence="3" id="KW-1003">Cell membrane</keyword>
<feature type="transmembrane region" description="Helical" evidence="9">
    <location>
        <begin position="36"/>
        <end position="56"/>
    </location>
</feature>
<dbReference type="GO" id="GO:0006865">
    <property type="term" value="P:amino acid transport"/>
    <property type="evidence" value="ECO:0007669"/>
    <property type="project" value="UniProtKB-KW"/>
</dbReference>
<evidence type="ECO:0000256" key="5">
    <source>
        <dbReference type="ARBA" id="ARBA00022970"/>
    </source>
</evidence>
<comment type="similarity">
    <text evidence="8">Belongs to the binding-protein-dependent transport system permease family. LivHM subfamily.</text>
</comment>
<sequence>MGVSIFIQQVLNGLTLGAVYTLIALAFSLVMGILGILNLAISEIFMIGAFIGFSLIMSGVPVWLALPGAMAVAAVISMVIARIGYEPLRNASHITPMLSTLGFSMILQNFATNTWGSDPMQLTLEGWLDTRFHFGLVSLSVVQIVVFVVTLGLCVLTALLIQRTDIGRGLRAVAENRDVSRILGVRPRRMILVAFALSGLLAGAAGVLVGLHYSVITPYIGVDIGLKAIAVMIVGGATNIWGALLAGPIIGILEVLTVAYGGAAMRDFIVYGMMIAILLVRPQGLLGGSSKTSGGRV</sequence>
<feature type="transmembrane region" description="Helical" evidence="9">
    <location>
        <begin position="97"/>
        <end position="116"/>
    </location>
</feature>
<comment type="caution">
    <text evidence="10">The sequence shown here is derived from an EMBL/GenBank/DDBJ whole genome shotgun (WGS) entry which is preliminary data.</text>
</comment>
<dbReference type="Gene3D" id="1.10.3470.10">
    <property type="entry name" value="ABC transporter involved in vitamin B12 uptake, BtuC"/>
    <property type="match status" value="1"/>
</dbReference>
<organism evidence="10 11">
    <name type="scientific">Paenirhodobacter populi</name>
    <dbReference type="NCBI Taxonomy" id="2306993"/>
    <lineage>
        <taxon>Bacteria</taxon>
        <taxon>Pseudomonadati</taxon>
        <taxon>Pseudomonadota</taxon>
        <taxon>Alphaproteobacteria</taxon>
        <taxon>Rhodobacterales</taxon>
        <taxon>Rhodobacter group</taxon>
        <taxon>Paenirhodobacter</taxon>
    </lineage>
</organism>
<feature type="transmembrane region" description="Helical" evidence="9">
    <location>
        <begin position="268"/>
        <end position="286"/>
    </location>
</feature>
<evidence type="ECO:0000256" key="4">
    <source>
        <dbReference type="ARBA" id="ARBA00022692"/>
    </source>
</evidence>
<keyword evidence="6 9" id="KW-1133">Transmembrane helix</keyword>
<evidence type="ECO:0000313" key="10">
    <source>
        <dbReference type="EMBL" id="RWR06561.1"/>
    </source>
</evidence>
<dbReference type="CDD" id="cd06582">
    <property type="entry name" value="TM_PBP1_LivH_like"/>
    <property type="match status" value="1"/>
</dbReference>
<evidence type="ECO:0000256" key="1">
    <source>
        <dbReference type="ARBA" id="ARBA00004651"/>
    </source>
</evidence>
<feature type="transmembrane region" description="Helical" evidence="9">
    <location>
        <begin position="6"/>
        <end position="29"/>
    </location>
</feature>
<proteinExistence type="inferred from homology"/>
<dbReference type="PANTHER" id="PTHR11795:SF445">
    <property type="entry name" value="AMINO ACID ABC TRANSPORTER PERMEASE PROTEIN"/>
    <property type="match status" value="1"/>
</dbReference>
<feature type="transmembrane region" description="Helical" evidence="9">
    <location>
        <begin position="228"/>
        <end position="256"/>
    </location>
</feature>
<evidence type="ECO:0000256" key="9">
    <source>
        <dbReference type="SAM" id="Phobius"/>
    </source>
</evidence>
<evidence type="ECO:0000313" key="11">
    <source>
        <dbReference type="Proteomes" id="UP000285710"/>
    </source>
</evidence>
<reference evidence="10 11" key="1">
    <citation type="submission" date="2019-01" db="EMBL/GenBank/DDBJ databases">
        <title>Sinorhodobacter populi sp. nov. isolated from the symptomatic bark tissue of Populus euramericana canker.</title>
        <authorList>
            <person name="Xu G."/>
        </authorList>
    </citation>
    <scope>NUCLEOTIDE SEQUENCE [LARGE SCALE GENOMIC DNA]</scope>
    <source>
        <strain evidence="10 11">2D-5</strain>
    </source>
</reference>
<dbReference type="InterPro" id="IPR052157">
    <property type="entry name" value="BCAA_transport_permease"/>
</dbReference>
<keyword evidence="7 9" id="KW-0472">Membrane</keyword>
<keyword evidence="2" id="KW-0813">Transport</keyword>
<feature type="transmembrane region" description="Helical" evidence="9">
    <location>
        <begin position="136"/>
        <end position="161"/>
    </location>
</feature>
<dbReference type="AlphaFoldDB" id="A0A443IMK2"/>
<evidence type="ECO:0000256" key="7">
    <source>
        <dbReference type="ARBA" id="ARBA00023136"/>
    </source>
</evidence>
<dbReference type="Proteomes" id="UP000285710">
    <property type="component" value="Unassembled WGS sequence"/>
</dbReference>
<keyword evidence="5" id="KW-0029">Amino-acid transport</keyword>
<reference evidence="10 11" key="2">
    <citation type="submission" date="2019-01" db="EMBL/GenBank/DDBJ databases">
        <authorList>
            <person name="Li Y."/>
        </authorList>
    </citation>
    <scope>NUCLEOTIDE SEQUENCE [LARGE SCALE GENOMIC DNA]</scope>
    <source>
        <strain evidence="10 11">2D-5</strain>
    </source>
</reference>
<evidence type="ECO:0000256" key="2">
    <source>
        <dbReference type="ARBA" id="ARBA00022448"/>
    </source>
</evidence>
<protein>
    <submittedName>
        <fullName evidence="10">Branched-chain amino acid ABC transporter permease</fullName>
    </submittedName>
</protein>
<evidence type="ECO:0000256" key="3">
    <source>
        <dbReference type="ARBA" id="ARBA00022475"/>
    </source>
</evidence>
<gene>
    <name evidence="10" type="ORF">D2T33_18340</name>
</gene>
<name>A0A443IMK2_9RHOB</name>
<feature type="transmembrane region" description="Helical" evidence="9">
    <location>
        <begin position="62"/>
        <end position="85"/>
    </location>
</feature>
<feature type="transmembrane region" description="Helical" evidence="9">
    <location>
        <begin position="191"/>
        <end position="216"/>
    </location>
</feature>
<accession>A0A443IMK2</accession>
<dbReference type="PANTHER" id="PTHR11795">
    <property type="entry name" value="BRANCHED-CHAIN AMINO ACID TRANSPORT SYSTEM PERMEASE PROTEIN LIVH"/>
    <property type="match status" value="1"/>
</dbReference>
<dbReference type="InterPro" id="IPR001851">
    <property type="entry name" value="ABC_transp_permease"/>
</dbReference>
<evidence type="ECO:0000256" key="6">
    <source>
        <dbReference type="ARBA" id="ARBA00022989"/>
    </source>
</evidence>
<dbReference type="GO" id="GO:0022857">
    <property type="term" value="F:transmembrane transporter activity"/>
    <property type="evidence" value="ECO:0007669"/>
    <property type="project" value="InterPro"/>
</dbReference>
<keyword evidence="4 9" id="KW-0812">Transmembrane</keyword>
<comment type="subcellular location">
    <subcellularLocation>
        <location evidence="1">Cell membrane</location>
        <topology evidence="1">Multi-pass membrane protein</topology>
    </subcellularLocation>
</comment>